<evidence type="ECO:0000313" key="2">
    <source>
        <dbReference type="EMBL" id="KAK5906812.1"/>
    </source>
</evidence>
<feature type="compositionally biased region" description="Polar residues" evidence="1">
    <location>
        <begin position="101"/>
        <end position="112"/>
    </location>
</feature>
<accession>A0AAN8CN94</accession>
<feature type="region of interest" description="Disordered" evidence="1">
    <location>
        <begin position="38"/>
        <end position="72"/>
    </location>
</feature>
<feature type="region of interest" description="Disordered" evidence="1">
    <location>
        <begin position="99"/>
        <end position="123"/>
    </location>
</feature>
<proteinExistence type="predicted"/>
<dbReference type="Proteomes" id="UP001335648">
    <property type="component" value="Unassembled WGS sequence"/>
</dbReference>
<organism evidence="2 3">
    <name type="scientific">Champsocephalus esox</name>
    <name type="common">pike icefish</name>
    <dbReference type="NCBI Taxonomy" id="159716"/>
    <lineage>
        <taxon>Eukaryota</taxon>
        <taxon>Metazoa</taxon>
        <taxon>Chordata</taxon>
        <taxon>Craniata</taxon>
        <taxon>Vertebrata</taxon>
        <taxon>Euteleostomi</taxon>
        <taxon>Actinopterygii</taxon>
        <taxon>Neopterygii</taxon>
        <taxon>Teleostei</taxon>
        <taxon>Neoteleostei</taxon>
        <taxon>Acanthomorphata</taxon>
        <taxon>Eupercaria</taxon>
        <taxon>Perciformes</taxon>
        <taxon>Notothenioidei</taxon>
        <taxon>Channichthyidae</taxon>
        <taxon>Champsocephalus</taxon>
    </lineage>
</organism>
<comment type="caution">
    <text evidence="2">The sequence shown here is derived from an EMBL/GenBank/DDBJ whole genome shotgun (WGS) entry which is preliminary data.</text>
</comment>
<name>A0AAN8CN94_9TELE</name>
<evidence type="ECO:0000256" key="1">
    <source>
        <dbReference type="SAM" id="MobiDB-lite"/>
    </source>
</evidence>
<protein>
    <submittedName>
        <fullName evidence="2">Uncharacterized protein</fullName>
    </submittedName>
</protein>
<gene>
    <name evidence="2" type="ORF">CesoFtcFv8_004723</name>
</gene>
<dbReference type="EMBL" id="JAULUE010002049">
    <property type="protein sequence ID" value="KAK5906812.1"/>
    <property type="molecule type" value="Genomic_DNA"/>
</dbReference>
<keyword evidence="3" id="KW-1185">Reference proteome</keyword>
<evidence type="ECO:0000313" key="3">
    <source>
        <dbReference type="Proteomes" id="UP001335648"/>
    </source>
</evidence>
<sequence length="123" mass="13793">MFHSCLGLVAHRRRLSSSHNIHLCRPPGQDLLLLKGLHQSHHHQGPADQHHYSSLHLHLRLPPGQDTPQHKGSTTAITFNPASKEVSWRSRITCTPHLHSSPCTITPTNTAARPTVLEDRQRP</sequence>
<reference evidence="2 3" key="1">
    <citation type="journal article" date="2023" name="Mol. Biol. Evol.">
        <title>Genomics of Secondarily Temperate Adaptation in the Only Non-Antarctic Icefish.</title>
        <authorList>
            <person name="Rivera-Colon A.G."/>
            <person name="Rayamajhi N."/>
            <person name="Minhas B.F."/>
            <person name="Madrigal G."/>
            <person name="Bilyk K.T."/>
            <person name="Yoon V."/>
            <person name="Hune M."/>
            <person name="Gregory S."/>
            <person name="Cheng C.H.C."/>
            <person name="Catchen J.M."/>
        </authorList>
    </citation>
    <scope>NUCLEOTIDE SEQUENCE [LARGE SCALE GENOMIC DNA]</scope>
    <source>
        <strain evidence="2">JC2023a</strain>
    </source>
</reference>
<dbReference type="AlphaFoldDB" id="A0AAN8CN94"/>